<evidence type="ECO:0000256" key="2">
    <source>
        <dbReference type="ARBA" id="ARBA00022454"/>
    </source>
</evidence>
<dbReference type="InParanoid" id="A0A0C3DLJ5"/>
<dbReference type="GO" id="GO:0051754">
    <property type="term" value="P:meiotic sister chromatid cohesion, centromeric"/>
    <property type="evidence" value="ECO:0007669"/>
    <property type="project" value="TreeGrafter"/>
</dbReference>
<name>A0A0C3DLJ5_9AGAM</name>
<dbReference type="PROSITE" id="PS50011">
    <property type="entry name" value="PROTEIN_KINASE_DOM"/>
    <property type="match status" value="1"/>
</dbReference>
<comment type="subcellular location">
    <subcellularLocation>
        <location evidence="1">Chromosome</location>
        <location evidence="1">Centromere</location>
        <location evidence="1">Kinetochore</location>
    </subcellularLocation>
</comment>
<evidence type="ECO:0000256" key="1">
    <source>
        <dbReference type="ARBA" id="ARBA00004629"/>
    </source>
</evidence>
<dbReference type="SMART" id="SM00777">
    <property type="entry name" value="Mad3_BUB1_I"/>
    <property type="match status" value="1"/>
</dbReference>
<dbReference type="GO" id="GO:0005524">
    <property type="term" value="F:ATP binding"/>
    <property type="evidence" value="ECO:0007669"/>
    <property type="project" value="InterPro"/>
</dbReference>
<feature type="compositionally biased region" description="Basic and acidic residues" evidence="5">
    <location>
        <begin position="353"/>
        <end position="372"/>
    </location>
</feature>
<dbReference type="FunCoup" id="A0A0C3DLJ5">
    <property type="interactions" value="176"/>
</dbReference>
<dbReference type="Pfam" id="PF08311">
    <property type="entry name" value="Mad3_BUB1_I"/>
    <property type="match status" value="1"/>
</dbReference>
<dbReference type="InterPro" id="IPR011009">
    <property type="entry name" value="Kinase-like_dom_sf"/>
</dbReference>
<dbReference type="InterPro" id="IPR012572">
    <property type="entry name" value="Mad3/Bub1_II"/>
</dbReference>
<feature type="compositionally biased region" description="Low complexity" evidence="5">
    <location>
        <begin position="190"/>
        <end position="214"/>
    </location>
</feature>
<feature type="compositionally biased region" description="Basic and acidic residues" evidence="5">
    <location>
        <begin position="391"/>
        <end position="402"/>
    </location>
</feature>
<dbReference type="PROSITE" id="PS00108">
    <property type="entry name" value="PROTEIN_KINASE_ST"/>
    <property type="match status" value="1"/>
</dbReference>
<evidence type="ECO:0000256" key="5">
    <source>
        <dbReference type="SAM" id="MobiDB-lite"/>
    </source>
</evidence>
<dbReference type="PANTHER" id="PTHR14030">
    <property type="entry name" value="MITOTIC CHECKPOINT SERINE/THREONINE-PROTEIN KINASE BUB1"/>
    <property type="match status" value="1"/>
</dbReference>
<dbReference type="SUPFAM" id="SSF56112">
    <property type="entry name" value="Protein kinase-like (PK-like)"/>
    <property type="match status" value="1"/>
</dbReference>
<feature type="region of interest" description="Disordered" evidence="5">
    <location>
        <begin position="738"/>
        <end position="766"/>
    </location>
</feature>
<protein>
    <recommendedName>
        <fullName evidence="10">Protein kinase domain-containing protein</fullName>
    </recommendedName>
</protein>
<feature type="compositionally biased region" description="Basic and acidic residues" evidence="5">
    <location>
        <begin position="751"/>
        <end position="766"/>
    </location>
</feature>
<feature type="compositionally biased region" description="Gly residues" evidence="5">
    <location>
        <begin position="538"/>
        <end position="547"/>
    </location>
</feature>
<dbReference type="InterPro" id="IPR013212">
    <property type="entry name" value="Mad3/Bub1_I"/>
</dbReference>
<keyword evidence="2" id="KW-0158">Chromosome</keyword>
<gene>
    <name evidence="8" type="ORF">SCLCIDRAFT_1219972</name>
</gene>
<feature type="region of interest" description="Disordered" evidence="5">
    <location>
        <begin position="340"/>
        <end position="699"/>
    </location>
</feature>
<evidence type="ECO:0000313" key="9">
    <source>
        <dbReference type="Proteomes" id="UP000053989"/>
    </source>
</evidence>
<evidence type="ECO:0000256" key="4">
    <source>
        <dbReference type="ARBA" id="ARBA00023328"/>
    </source>
</evidence>
<feature type="region of interest" description="Disordered" evidence="5">
    <location>
        <begin position="148"/>
        <end position="167"/>
    </location>
</feature>
<sequence length="1256" mass="137170">MPPLRSSKLEQEIAEYRASIAEALEEDEDPLAAYDDFIKWTSRTACSDDPNSGLVPLLEETTRKFKDDARYSGDLRYLKIWCSYAKMVEKPCAVYAYLVKREIGCAYALLWEEYAIALEKEGRHTDADKAFRAGLSRSARPIERLKKRYRDFQARPPSSKARLPPFKPCGVAEVDALRRNPFKNHDPQPSSSVKTSQTAQSSSASSGSNSGSVSTHARYAPMLAPPAPGRRPEKLRFNLSLLFTPSGVEYSAAEVRARSMGLLGKKWGPPAASELRGSSAGVVVVNFNDDGSRSTQNMGASASGVRRKSVAATGEPTVTINTKEALADVFGMYNSPDKTVKRAMPGSKHAPVRKIEPIGNRRIESLGSRRVDSAYPSSENENAKTPAFKPFVDENAGRKERPVASQKFKPFVEEPKHLSANPPPTQGRRALSLKESTTPSDATPSPVFTANSKSSPPNPPKPTFLKPTPEEPENKPVFSKPFTPVSQKEPLVRPSNTKPSPDGMVSHGLGQAKQSFPPFVDAKTPFKVFSRPPSQGQGENGGSGVLTGGSVFTPKPPLTATPGVGATPGSGTFRPFVDDENAAQPVALQTPSSARRVNALQPRAVPVPPTIEETYTDESSLGEGVGDGYGDRGAEVDGYAFSSSSSHTNFSGSEDGYAFEGGEDEPEAAIASSSDSQNDEEEGEQQVYVPEHAQEAAFTDDGHFDAEEEEDGYREPLGGRFGKINVMTPITERTFEFSTRGLPTPTSTTRLQDREWRAREGRESGKHALEVAQQLAREVQEEIGEEGEYQEYQDEVGGSHAISTGRPCIQSGACFSDQNGLDVIEERTGTLSLSDSLAVVAAFRPPNPCVPTDPTIISTLLSLLPADGDFYDLRSKDGGILDGLQRFAAKKARGSRGSSAEDNILVTLEGRKLRVTEKLGQGGFGAVFSTQDVSRSVADGEEDLDLEDDEDEDEATMIALKVVKPRNLWEFHVLRRVHRTLPAPLTRSIISPLALYAFRDESHLLLELCQHGTLLDIVNRAGPAGVSQQGACLDELLVFFYTIELLKFVEGMHTAGFIHGDLKIDNCLLRIEELPGGPSSLSAIYQPSGEGGWNYRGVKVIDFGRTIDTTLFPAGHSQQFIADWPTDDRDCLEIRQNRPWTYQTDYFGLAGIVYCMLFGKYMDSVVVVLAPGSSEAESVYKIATPFKRYWQSGILTRLFDLLLNPSRVHSDGSLPICEELAKVRMEMETWLQSNCNRSSNTLKGLLKKIELSAYTQ</sequence>
<feature type="compositionally biased region" description="Low complexity" evidence="5">
    <location>
        <begin position="642"/>
        <end position="653"/>
    </location>
</feature>
<accession>A0A0C3DLJ5</accession>
<dbReference type="GO" id="GO:0005634">
    <property type="term" value="C:nucleus"/>
    <property type="evidence" value="ECO:0007669"/>
    <property type="project" value="TreeGrafter"/>
</dbReference>
<feature type="domain" description="BUB1 N-terminal" evidence="7">
    <location>
        <begin position="9"/>
        <end position="191"/>
    </location>
</feature>
<dbReference type="OrthoDB" id="248495at2759"/>
<keyword evidence="9" id="KW-1185">Reference proteome</keyword>
<dbReference type="InterPro" id="IPR000719">
    <property type="entry name" value="Prot_kinase_dom"/>
</dbReference>
<dbReference type="STRING" id="1036808.A0A0C3DLJ5"/>
<dbReference type="PANTHER" id="PTHR14030:SF4">
    <property type="entry name" value="BUB1 KINASE, ISOFORM A-RELATED"/>
    <property type="match status" value="1"/>
</dbReference>
<dbReference type="Gene3D" id="1.25.40.430">
    <property type="match status" value="1"/>
</dbReference>
<dbReference type="AlphaFoldDB" id="A0A0C3DLJ5"/>
<proteinExistence type="predicted"/>
<dbReference type="HOGENOM" id="CLU_002115_1_0_1"/>
<feature type="domain" description="Protein kinase" evidence="6">
    <location>
        <begin position="913"/>
        <end position="1256"/>
    </location>
</feature>
<dbReference type="EMBL" id="KN822108">
    <property type="protein sequence ID" value="KIM56936.1"/>
    <property type="molecule type" value="Genomic_DNA"/>
</dbReference>
<dbReference type="GO" id="GO:0004672">
    <property type="term" value="F:protein kinase activity"/>
    <property type="evidence" value="ECO:0007669"/>
    <property type="project" value="InterPro"/>
</dbReference>
<dbReference type="PROSITE" id="PS51489">
    <property type="entry name" value="BUB1_N"/>
    <property type="match status" value="1"/>
</dbReference>
<organism evidence="8 9">
    <name type="scientific">Scleroderma citrinum Foug A</name>
    <dbReference type="NCBI Taxonomy" id="1036808"/>
    <lineage>
        <taxon>Eukaryota</taxon>
        <taxon>Fungi</taxon>
        <taxon>Dikarya</taxon>
        <taxon>Basidiomycota</taxon>
        <taxon>Agaricomycotina</taxon>
        <taxon>Agaricomycetes</taxon>
        <taxon>Agaricomycetidae</taxon>
        <taxon>Boletales</taxon>
        <taxon>Sclerodermatineae</taxon>
        <taxon>Sclerodermataceae</taxon>
        <taxon>Scleroderma</taxon>
    </lineage>
</organism>
<dbReference type="Pfam" id="PF08171">
    <property type="entry name" value="Mad3_BUB1_II"/>
    <property type="match status" value="1"/>
</dbReference>
<dbReference type="InterPro" id="IPR015661">
    <property type="entry name" value="Bub1/Mad3"/>
</dbReference>
<dbReference type="Gene3D" id="1.10.510.10">
    <property type="entry name" value="Transferase(Phosphotransferase) domain 1"/>
    <property type="match status" value="1"/>
</dbReference>
<evidence type="ECO:0000256" key="3">
    <source>
        <dbReference type="ARBA" id="ARBA00022838"/>
    </source>
</evidence>
<dbReference type="Proteomes" id="UP000053989">
    <property type="component" value="Unassembled WGS sequence"/>
</dbReference>
<dbReference type="InterPro" id="IPR008271">
    <property type="entry name" value="Ser/Thr_kinase_AS"/>
</dbReference>
<dbReference type="SMART" id="SM00220">
    <property type="entry name" value="S_TKc"/>
    <property type="match status" value="1"/>
</dbReference>
<keyword evidence="4" id="KW-0137">Centromere</keyword>
<evidence type="ECO:0008006" key="10">
    <source>
        <dbReference type="Google" id="ProtNLM"/>
    </source>
</evidence>
<evidence type="ECO:0000259" key="6">
    <source>
        <dbReference type="PROSITE" id="PS50011"/>
    </source>
</evidence>
<feature type="region of interest" description="Disordered" evidence="5">
    <location>
        <begin position="180"/>
        <end position="215"/>
    </location>
</feature>
<reference evidence="8 9" key="1">
    <citation type="submission" date="2014-04" db="EMBL/GenBank/DDBJ databases">
        <authorList>
            <consortium name="DOE Joint Genome Institute"/>
            <person name="Kuo A."/>
            <person name="Kohler A."/>
            <person name="Nagy L.G."/>
            <person name="Floudas D."/>
            <person name="Copeland A."/>
            <person name="Barry K.W."/>
            <person name="Cichocki N."/>
            <person name="Veneault-Fourrey C."/>
            <person name="LaButti K."/>
            <person name="Lindquist E.A."/>
            <person name="Lipzen A."/>
            <person name="Lundell T."/>
            <person name="Morin E."/>
            <person name="Murat C."/>
            <person name="Sun H."/>
            <person name="Tunlid A."/>
            <person name="Henrissat B."/>
            <person name="Grigoriev I.V."/>
            <person name="Hibbett D.S."/>
            <person name="Martin F."/>
            <person name="Nordberg H.P."/>
            <person name="Cantor M.N."/>
            <person name="Hua S.X."/>
        </authorList>
    </citation>
    <scope>NUCLEOTIDE SEQUENCE [LARGE SCALE GENOMIC DNA]</scope>
    <source>
        <strain evidence="8 9">Foug A</strain>
    </source>
</reference>
<dbReference type="Pfam" id="PF00069">
    <property type="entry name" value="Pkinase"/>
    <property type="match status" value="1"/>
</dbReference>
<dbReference type="GO" id="GO:0007094">
    <property type="term" value="P:mitotic spindle assembly checkpoint signaling"/>
    <property type="evidence" value="ECO:0007669"/>
    <property type="project" value="InterPro"/>
</dbReference>
<evidence type="ECO:0000259" key="7">
    <source>
        <dbReference type="PROSITE" id="PS51489"/>
    </source>
</evidence>
<dbReference type="Gene3D" id="6.10.20.170">
    <property type="match status" value="1"/>
</dbReference>
<keyword evidence="3" id="KW-0995">Kinetochore</keyword>
<reference evidence="9" key="2">
    <citation type="submission" date="2015-01" db="EMBL/GenBank/DDBJ databases">
        <title>Evolutionary Origins and Diversification of the Mycorrhizal Mutualists.</title>
        <authorList>
            <consortium name="DOE Joint Genome Institute"/>
            <consortium name="Mycorrhizal Genomics Consortium"/>
            <person name="Kohler A."/>
            <person name="Kuo A."/>
            <person name="Nagy L.G."/>
            <person name="Floudas D."/>
            <person name="Copeland A."/>
            <person name="Barry K.W."/>
            <person name="Cichocki N."/>
            <person name="Veneault-Fourrey C."/>
            <person name="LaButti K."/>
            <person name="Lindquist E.A."/>
            <person name="Lipzen A."/>
            <person name="Lundell T."/>
            <person name="Morin E."/>
            <person name="Murat C."/>
            <person name="Riley R."/>
            <person name="Ohm R."/>
            <person name="Sun H."/>
            <person name="Tunlid A."/>
            <person name="Henrissat B."/>
            <person name="Grigoriev I.V."/>
            <person name="Hibbett D.S."/>
            <person name="Martin F."/>
        </authorList>
    </citation>
    <scope>NUCLEOTIDE SEQUENCE [LARGE SCALE GENOMIC DNA]</scope>
    <source>
        <strain evidence="9">Foug A</strain>
    </source>
</reference>
<evidence type="ECO:0000313" key="8">
    <source>
        <dbReference type="EMBL" id="KIM56936.1"/>
    </source>
</evidence>
<dbReference type="GO" id="GO:0000776">
    <property type="term" value="C:kinetochore"/>
    <property type="evidence" value="ECO:0007669"/>
    <property type="project" value="UniProtKB-KW"/>
</dbReference>
<feature type="compositionally biased region" description="Polar residues" evidence="5">
    <location>
        <begin position="434"/>
        <end position="448"/>
    </location>
</feature>
<dbReference type="GO" id="GO:0032991">
    <property type="term" value="C:protein-containing complex"/>
    <property type="evidence" value="ECO:0007669"/>
    <property type="project" value="UniProtKB-ARBA"/>
</dbReference>